<dbReference type="RefSeq" id="WP_090773384.1">
    <property type="nucleotide sequence ID" value="NZ_FNFB01000036.1"/>
</dbReference>
<dbReference type="OrthoDB" id="419933at2"/>
<dbReference type="EMBL" id="FNFB01000036">
    <property type="protein sequence ID" value="SDM02972.1"/>
    <property type="molecule type" value="Genomic_DNA"/>
</dbReference>
<organism evidence="2 3">
    <name type="scientific">Nonomuraea maritima</name>
    <dbReference type="NCBI Taxonomy" id="683260"/>
    <lineage>
        <taxon>Bacteria</taxon>
        <taxon>Bacillati</taxon>
        <taxon>Actinomycetota</taxon>
        <taxon>Actinomycetes</taxon>
        <taxon>Streptosporangiales</taxon>
        <taxon>Streptosporangiaceae</taxon>
        <taxon>Nonomuraea</taxon>
    </lineage>
</organism>
<dbReference type="STRING" id="683260.SAMN05421874_13613"/>
<accession>A0A1G9PVZ4</accession>
<keyword evidence="3" id="KW-1185">Reference proteome</keyword>
<evidence type="ECO:0000313" key="2">
    <source>
        <dbReference type="EMBL" id="SDM02972.1"/>
    </source>
</evidence>
<gene>
    <name evidence="2" type="ORF">SAMN05421874_13613</name>
</gene>
<dbReference type="InterPro" id="IPR054567">
    <property type="entry name" value="NNH7"/>
</dbReference>
<dbReference type="AlphaFoldDB" id="A0A1G9PVZ4"/>
<dbReference type="SUPFAM" id="SSF52540">
    <property type="entry name" value="P-loop containing nucleoside triphosphate hydrolases"/>
    <property type="match status" value="1"/>
</dbReference>
<name>A0A1G9PVZ4_9ACTN</name>
<evidence type="ECO:0000313" key="3">
    <source>
        <dbReference type="Proteomes" id="UP000198683"/>
    </source>
</evidence>
<sequence>MIETPSYADALRILACRDGRLVKVVGFASTAARTGYALAGSGQLATTSLRDMREAILGFGEDVLRRMPELRGGVDRHTRTQRLAAAHAVVVVTAYFEALGAVPLPFTLEQLDRGEPISHGVPTRERFARLVATMLVRPLPTPEPHVPYADTREAVERVFQRMSEAVAGYVGGLAVWDELTVDDQLLLPRLLAEGPPARALRRYEDDYRSLAIDSHEFGVRSLVTERPQPSTALSRVAWLLADLAPPRVGDRPLIHRVRMAANALDQPLLQAGKLPEDVSLPLLGEGYLSPRCRVAELTRDSAPADRGWWDEQRPLADLEAFLAGHLTSLRATQAPLLVLGEPGSGKTKLAEVLAARLARSEFLPIRVELGAVRARAGIAEQIEQAVAAVLGEEIGYADLVAAGDGAMPVILLDGFDELVQGGVHRYDYLERVREFQASEAALGRPVAVLVTSRTVVADRIRFPEGLLALQLRPFDDEQVRQWLDIWDQANRALLARRDLRPLPAEAALVHGEMARHPLLLLLLALYDAGGNALQHDHGPLARARLYEVLLRDYTERETGGAQRVAIDQELVLLGAVALSMLARGSQVVTDEMLRRDLPALCHGGEEEPGEDEPRTDWARRATGRFFFVRRNGHAFLHSTFGEFLVAWLTMYAVRDLDRRRRLLGDEPLALVQAVDDDLLYAVTSHSCLAERGPIIGFVLELLDQVPSEVRARCVEQLAGLLRRSLHERPRRHFTGFRPVRHTMTRRLAAYSANLALLVVAAAEKPVTVSSILHGPDHLERWTSLTYLWKGQLGQEGWDGLVTALSARRIMTDGVEDVLLGAVPDGTGAGIGASTGSGMGDVVVAVATGQAPHHRRLLDLLVRAVGEGRSLPYPERAGILEELLRAGSVRTPAIYAALGGLWRDEDGDREELRPLLEAMLADPADRMATWDQLVKAGIPESALWEIHQDALLPGDPRRLD</sequence>
<dbReference type="Gene3D" id="3.40.50.300">
    <property type="entry name" value="P-loop containing nucleotide triphosphate hydrolases"/>
    <property type="match status" value="1"/>
</dbReference>
<reference evidence="2 3" key="1">
    <citation type="submission" date="2016-10" db="EMBL/GenBank/DDBJ databases">
        <authorList>
            <person name="de Groot N.N."/>
        </authorList>
    </citation>
    <scope>NUCLEOTIDE SEQUENCE [LARGE SCALE GENOMIC DNA]</scope>
    <source>
        <strain evidence="2 3">CGMCC 4.5681</strain>
    </source>
</reference>
<feature type="domain" description="NACHT N-terminal Helical" evidence="1">
    <location>
        <begin position="4"/>
        <end position="225"/>
    </location>
</feature>
<dbReference type="Proteomes" id="UP000198683">
    <property type="component" value="Unassembled WGS sequence"/>
</dbReference>
<evidence type="ECO:0000259" key="1">
    <source>
        <dbReference type="Pfam" id="PF22738"/>
    </source>
</evidence>
<dbReference type="Pfam" id="PF22738">
    <property type="entry name" value="NNH7"/>
    <property type="match status" value="1"/>
</dbReference>
<proteinExistence type="predicted"/>
<dbReference type="InterPro" id="IPR027417">
    <property type="entry name" value="P-loop_NTPase"/>
</dbReference>
<protein>
    <recommendedName>
        <fullName evidence="1">NACHT N-terminal Helical domain-containing protein</fullName>
    </recommendedName>
</protein>